<dbReference type="Pfam" id="PF16198">
    <property type="entry name" value="TruB_C_2"/>
    <property type="match status" value="1"/>
</dbReference>
<sequence>MYSALKKDGRPLYELARQGIEIDRPARPINVYSIRLLDFNVQQITLDVTCSKGTYIRVLGEDIAKALGTFGHLTHLHRIQTGHFQLDEQLTIDHLESLNEIERDALLLPVDAPVQEFPRIELAEERIKYFCNGQESNIDFPETKEVLVFAQGKCLGLAKDVLMELDVIVLCTLLIGAFSAGLIDAAVGGGGLIQIPMLMGIFPQMSPATVIGTNKLASIAGTSSAAWAFFRRVKLPWKLLALIAVFAYASSFIGAVYLTMIPQDILRPLVFVMLIVIAVYTLIKKDFGQSHQHLKLTPRILILAALGSMLIGFYDGVFGPGTGSFFIFFFVRFLAVDFLHASALSKIANFTTNLAALSFLIPTGHVWLSVGLAMAAANIIGSICGVRIALKYGSGLIRILFLILTSVLICRIGYQMWL</sequence>
<dbReference type="InterPro" id="IPR020103">
    <property type="entry name" value="PsdUridine_synth_cat_dom_sf"/>
</dbReference>
<protein>
    <recommendedName>
        <fullName evidence="13">Membrane transporter protein</fullName>
    </recommendedName>
</protein>
<evidence type="ECO:0000256" key="4">
    <source>
        <dbReference type="ARBA" id="ARBA00022475"/>
    </source>
</evidence>
<accession>A0A834I6F7</accession>
<proteinExistence type="inferred from homology"/>
<evidence type="ECO:0000256" key="2">
    <source>
        <dbReference type="ARBA" id="ARBA00008999"/>
    </source>
</evidence>
<dbReference type="InterPro" id="IPR052017">
    <property type="entry name" value="TSUP"/>
</dbReference>
<dbReference type="EMBL" id="JAACXV010010685">
    <property type="protein sequence ID" value="KAF7275360.1"/>
    <property type="molecule type" value="Genomic_DNA"/>
</dbReference>
<comment type="caution">
    <text evidence="11">The sequence shown here is derived from an EMBL/GenBank/DDBJ whole genome shotgun (WGS) entry which is preliminary data.</text>
</comment>
<feature type="transmembrane region" description="Helical" evidence="8">
    <location>
        <begin position="326"/>
        <end position="345"/>
    </location>
</feature>
<dbReference type="Pfam" id="PF01509">
    <property type="entry name" value="TruB_N"/>
    <property type="match status" value="1"/>
</dbReference>
<evidence type="ECO:0000256" key="5">
    <source>
        <dbReference type="ARBA" id="ARBA00022692"/>
    </source>
</evidence>
<comment type="similarity">
    <text evidence="2">Belongs to the pseudouridine synthase TruB family.</text>
</comment>
<evidence type="ECO:0000256" key="1">
    <source>
        <dbReference type="ARBA" id="ARBA00004651"/>
    </source>
</evidence>
<feature type="transmembrane region" description="Helical" evidence="8">
    <location>
        <begin position="167"/>
        <end position="188"/>
    </location>
</feature>
<feature type="domain" description="Pseudouridine synthase II N-terminal" evidence="9">
    <location>
        <begin position="1"/>
        <end position="56"/>
    </location>
</feature>
<evidence type="ECO:0008006" key="13">
    <source>
        <dbReference type="Google" id="ProtNLM"/>
    </source>
</evidence>
<organism evidence="11 12">
    <name type="scientific">Rhynchophorus ferrugineus</name>
    <name type="common">Red palm weevil</name>
    <name type="synonym">Curculio ferrugineus</name>
    <dbReference type="NCBI Taxonomy" id="354439"/>
    <lineage>
        <taxon>Eukaryota</taxon>
        <taxon>Metazoa</taxon>
        <taxon>Ecdysozoa</taxon>
        <taxon>Arthropoda</taxon>
        <taxon>Hexapoda</taxon>
        <taxon>Insecta</taxon>
        <taxon>Pterygota</taxon>
        <taxon>Neoptera</taxon>
        <taxon>Endopterygota</taxon>
        <taxon>Coleoptera</taxon>
        <taxon>Polyphaga</taxon>
        <taxon>Cucujiformia</taxon>
        <taxon>Curculionidae</taxon>
        <taxon>Dryophthorinae</taxon>
        <taxon>Rhynchophorus</taxon>
    </lineage>
</organism>
<keyword evidence="3" id="KW-0813">Transport</keyword>
<dbReference type="Proteomes" id="UP000625711">
    <property type="component" value="Unassembled WGS sequence"/>
</dbReference>
<evidence type="ECO:0000256" key="6">
    <source>
        <dbReference type="ARBA" id="ARBA00022989"/>
    </source>
</evidence>
<evidence type="ECO:0000259" key="10">
    <source>
        <dbReference type="Pfam" id="PF16198"/>
    </source>
</evidence>
<feature type="transmembrane region" description="Helical" evidence="8">
    <location>
        <begin position="366"/>
        <end position="390"/>
    </location>
</feature>
<keyword evidence="4" id="KW-1003">Cell membrane</keyword>
<feature type="transmembrane region" description="Helical" evidence="8">
    <location>
        <begin position="265"/>
        <end position="284"/>
    </location>
</feature>
<evidence type="ECO:0000256" key="7">
    <source>
        <dbReference type="ARBA" id="ARBA00023136"/>
    </source>
</evidence>
<keyword evidence="7 8" id="KW-0472">Membrane</keyword>
<feature type="transmembrane region" description="Helical" evidence="8">
    <location>
        <begin position="208"/>
        <end position="230"/>
    </location>
</feature>
<keyword evidence="6 8" id="KW-1133">Transmembrane helix</keyword>
<evidence type="ECO:0000256" key="3">
    <source>
        <dbReference type="ARBA" id="ARBA00022448"/>
    </source>
</evidence>
<evidence type="ECO:0000313" key="12">
    <source>
        <dbReference type="Proteomes" id="UP000625711"/>
    </source>
</evidence>
<dbReference type="Pfam" id="PF01925">
    <property type="entry name" value="TauE"/>
    <property type="match status" value="1"/>
</dbReference>
<feature type="domain" description="tRNA pseudouridylate synthase B C-terminal" evidence="10">
    <location>
        <begin position="57"/>
        <end position="114"/>
    </location>
</feature>
<dbReference type="Gene3D" id="3.30.2350.10">
    <property type="entry name" value="Pseudouridine synthase"/>
    <property type="match status" value="1"/>
</dbReference>
<feature type="transmembrane region" description="Helical" evidence="8">
    <location>
        <begin position="296"/>
        <end position="314"/>
    </location>
</feature>
<dbReference type="PANTHER" id="PTHR30269:SF0">
    <property type="entry name" value="MEMBRANE TRANSPORTER PROTEIN YFCA-RELATED"/>
    <property type="match status" value="1"/>
</dbReference>
<dbReference type="GO" id="GO:0009982">
    <property type="term" value="F:pseudouridine synthase activity"/>
    <property type="evidence" value="ECO:0007669"/>
    <property type="project" value="InterPro"/>
</dbReference>
<dbReference type="SUPFAM" id="SSF55120">
    <property type="entry name" value="Pseudouridine synthase"/>
    <property type="match status" value="1"/>
</dbReference>
<dbReference type="AlphaFoldDB" id="A0A834I6F7"/>
<evidence type="ECO:0000313" key="11">
    <source>
        <dbReference type="EMBL" id="KAF7275360.1"/>
    </source>
</evidence>
<evidence type="ECO:0000256" key="8">
    <source>
        <dbReference type="SAM" id="Phobius"/>
    </source>
</evidence>
<feature type="transmembrane region" description="Helical" evidence="8">
    <location>
        <begin position="396"/>
        <end position="414"/>
    </location>
</feature>
<gene>
    <name evidence="11" type="ORF">GWI33_011829</name>
</gene>
<reference evidence="11" key="1">
    <citation type="submission" date="2020-08" db="EMBL/GenBank/DDBJ databases">
        <title>Genome sequencing and assembly of the red palm weevil Rhynchophorus ferrugineus.</title>
        <authorList>
            <person name="Dias G.B."/>
            <person name="Bergman C.M."/>
            <person name="Manee M."/>
        </authorList>
    </citation>
    <scope>NUCLEOTIDE SEQUENCE</scope>
    <source>
        <strain evidence="11">AA-2017</strain>
        <tissue evidence="11">Whole larva</tissue>
    </source>
</reference>
<evidence type="ECO:0000259" key="9">
    <source>
        <dbReference type="Pfam" id="PF01509"/>
    </source>
</evidence>
<dbReference type="OrthoDB" id="9995526at2759"/>
<dbReference type="InterPro" id="IPR032819">
    <property type="entry name" value="TruB_C"/>
</dbReference>
<comment type="subcellular location">
    <subcellularLocation>
        <location evidence="1">Cell membrane</location>
        <topology evidence="1">Multi-pass membrane protein</topology>
    </subcellularLocation>
</comment>
<dbReference type="GO" id="GO:0001522">
    <property type="term" value="P:pseudouridine synthesis"/>
    <property type="evidence" value="ECO:0007669"/>
    <property type="project" value="InterPro"/>
</dbReference>
<keyword evidence="12" id="KW-1185">Reference proteome</keyword>
<dbReference type="GO" id="GO:0006396">
    <property type="term" value="P:RNA processing"/>
    <property type="evidence" value="ECO:0007669"/>
    <property type="project" value="InterPro"/>
</dbReference>
<dbReference type="InterPro" id="IPR002781">
    <property type="entry name" value="TM_pro_TauE-like"/>
</dbReference>
<dbReference type="GO" id="GO:0005886">
    <property type="term" value="C:plasma membrane"/>
    <property type="evidence" value="ECO:0007669"/>
    <property type="project" value="UniProtKB-SubCell"/>
</dbReference>
<name>A0A834I6F7_RHYFE</name>
<dbReference type="PANTHER" id="PTHR30269">
    <property type="entry name" value="TRANSMEMBRANE PROTEIN YFCA"/>
    <property type="match status" value="1"/>
</dbReference>
<keyword evidence="5 8" id="KW-0812">Transmembrane</keyword>
<feature type="transmembrane region" description="Helical" evidence="8">
    <location>
        <begin position="239"/>
        <end position="259"/>
    </location>
</feature>
<dbReference type="InterPro" id="IPR002501">
    <property type="entry name" value="PsdUridine_synth_N"/>
</dbReference>
<dbReference type="GO" id="GO:0003723">
    <property type="term" value="F:RNA binding"/>
    <property type="evidence" value="ECO:0007669"/>
    <property type="project" value="InterPro"/>
</dbReference>